<feature type="transmembrane region" description="Helical" evidence="7">
    <location>
        <begin position="12"/>
        <end position="29"/>
    </location>
</feature>
<accession>A0A1E3A4S1</accession>
<dbReference type="Proteomes" id="UP000094271">
    <property type="component" value="Unassembled WGS sequence"/>
</dbReference>
<evidence type="ECO:0000256" key="7">
    <source>
        <dbReference type="SAM" id="Phobius"/>
    </source>
</evidence>
<dbReference type="InterPro" id="IPR051311">
    <property type="entry name" value="DedA_domain"/>
</dbReference>
<feature type="transmembrane region" description="Helical" evidence="7">
    <location>
        <begin position="140"/>
        <end position="161"/>
    </location>
</feature>
<comment type="similarity">
    <text evidence="2">Belongs to the DedA family.</text>
</comment>
<evidence type="ECO:0000313" key="9">
    <source>
        <dbReference type="EMBL" id="ODM03762.1"/>
    </source>
</evidence>
<reference evidence="9 11" key="1">
    <citation type="submission" date="2016-07" db="EMBL/GenBank/DDBJ databases">
        <title>Characterization of isolates of Eisenbergiella tayi derived from blood cultures, using whole genome sequencing.</title>
        <authorList>
            <person name="Burdz T."/>
            <person name="Wiebe D."/>
            <person name="Huynh C."/>
            <person name="Bernard K."/>
        </authorList>
    </citation>
    <scope>NUCLEOTIDE SEQUENCE [LARGE SCALE GENOMIC DNA]</scope>
    <source>
        <strain evidence="9 11">NML 110608</strain>
    </source>
</reference>
<dbReference type="PANTHER" id="PTHR42709:SF6">
    <property type="entry name" value="UNDECAPRENYL PHOSPHATE TRANSPORTER A"/>
    <property type="match status" value="1"/>
</dbReference>
<name>A0A1E3A4S1_9FIRM</name>
<feature type="transmembrane region" description="Helical" evidence="7">
    <location>
        <begin position="107"/>
        <end position="128"/>
    </location>
</feature>
<dbReference type="EMBL" id="MEHA01000025">
    <property type="protein sequence ID" value="ODR46058.1"/>
    <property type="molecule type" value="Genomic_DNA"/>
</dbReference>
<evidence type="ECO:0000256" key="3">
    <source>
        <dbReference type="ARBA" id="ARBA00022475"/>
    </source>
</evidence>
<proteinExistence type="inferred from homology"/>
<evidence type="ECO:0000256" key="5">
    <source>
        <dbReference type="ARBA" id="ARBA00022989"/>
    </source>
</evidence>
<evidence type="ECO:0000256" key="1">
    <source>
        <dbReference type="ARBA" id="ARBA00004651"/>
    </source>
</evidence>
<dbReference type="OrthoDB" id="9813426at2"/>
<evidence type="ECO:0000313" key="12">
    <source>
        <dbReference type="Proteomes" id="UP000094271"/>
    </source>
</evidence>
<evidence type="ECO:0000256" key="6">
    <source>
        <dbReference type="ARBA" id="ARBA00023136"/>
    </source>
</evidence>
<evidence type="ECO:0000313" key="10">
    <source>
        <dbReference type="EMBL" id="ODR46058.1"/>
    </source>
</evidence>
<evidence type="ECO:0000259" key="8">
    <source>
        <dbReference type="Pfam" id="PF09335"/>
    </source>
</evidence>
<keyword evidence="4 7" id="KW-0812">Transmembrane</keyword>
<organism evidence="9 11">
    <name type="scientific">Eisenbergiella tayi</name>
    <dbReference type="NCBI Taxonomy" id="1432052"/>
    <lineage>
        <taxon>Bacteria</taxon>
        <taxon>Bacillati</taxon>
        <taxon>Bacillota</taxon>
        <taxon>Clostridia</taxon>
        <taxon>Lachnospirales</taxon>
        <taxon>Lachnospiraceae</taxon>
        <taxon>Eisenbergiella</taxon>
    </lineage>
</organism>
<dbReference type="InterPro" id="IPR032816">
    <property type="entry name" value="VTT_dom"/>
</dbReference>
<comment type="subcellular location">
    <subcellularLocation>
        <location evidence="1">Cell membrane</location>
        <topology evidence="1">Multi-pass membrane protein</topology>
    </subcellularLocation>
</comment>
<sequence>MDTTLITNYFELYGGLAIFVIVLLEYLNLPGFPAGIIMPLAGVYAAKGGLSLLSAITISVAAGELGSWILYFLGAYGGNAFLKRYLNKFPKHEPAINRTFELIRRKGYYGIFFSKLIPMIRTVISIPAGIMKMDFTRYSIASFFGVTVWNTVFVGAGYIIGEPILNLIAGR</sequence>
<keyword evidence="5 7" id="KW-1133">Transmembrane helix</keyword>
<dbReference type="Proteomes" id="UP000094067">
    <property type="component" value="Unassembled WGS sequence"/>
</dbReference>
<keyword evidence="6 7" id="KW-0472">Membrane</keyword>
<gene>
    <name evidence="9" type="primary">yqjA</name>
    <name evidence="10" type="ORF">BEI59_25875</name>
    <name evidence="9" type="ORF">BEI61_04564</name>
</gene>
<feature type="domain" description="VTT" evidence="8">
    <location>
        <begin position="33"/>
        <end position="158"/>
    </location>
</feature>
<evidence type="ECO:0000256" key="2">
    <source>
        <dbReference type="ARBA" id="ARBA00010792"/>
    </source>
</evidence>
<dbReference type="Pfam" id="PF09335">
    <property type="entry name" value="VTT_dom"/>
    <property type="match status" value="1"/>
</dbReference>
<reference evidence="10 12" key="2">
    <citation type="submission" date="2016-08" db="EMBL/GenBank/DDBJ databases">
        <authorList>
            <person name="Seilhamer J.J."/>
        </authorList>
    </citation>
    <scope>NUCLEOTIDE SEQUENCE [LARGE SCALE GENOMIC DNA]</scope>
    <source>
        <strain evidence="10 12">NML150140-1</strain>
    </source>
</reference>
<evidence type="ECO:0000313" key="11">
    <source>
        <dbReference type="Proteomes" id="UP000094067"/>
    </source>
</evidence>
<dbReference type="AlphaFoldDB" id="A0A1E3A4S1"/>
<dbReference type="PATRIC" id="fig|1432052.4.peg.5068"/>
<evidence type="ECO:0000256" key="4">
    <source>
        <dbReference type="ARBA" id="ARBA00022692"/>
    </source>
</evidence>
<dbReference type="RefSeq" id="WP_021639910.1">
    <property type="nucleotide sequence ID" value="NZ_MCGH01000003.1"/>
</dbReference>
<keyword evidence="3" id="KW-1003">Cell membrane</keyword>
<protein>
    <submittedName>
        <fullName evidence="10">Alkaline phosphatase</fullName>
    </submittedName>
    <submittedName>
        <fullName evidence="9">Inner membrane protein YqjA</fullName>
    </submittedName>
</protein>
<comment type="caution">
    <text evidence="9">The sequence shown here is derived from an EMBL/GenBank/DDBJ whole genome shotgun (WGS) entry which is preliminary data.</text>
</comment>
<dbReference type="EMBL" id="MCGH01000003">
    <property type="protein sequence ID" value="ODM03762.1"/>
    <property type="molecule type" value="Genomic_DNA"/>
</dbReference>
<dbReference type="GO" id="GO:0005886">
    <property type="term" value="C:plasma membrane"/>
    <property type="evidence" value="ECO:0007669"/>
    <property type="project" value="UniProtKB-SubCell"/>
</dbReference>
<dbReference type="PANTHER" id="PTHR42709">
    <property type="entry name" value="ALKALINE PHOSPHATASE LIKE PROTEIN"/>
    <property type="match status" value="1"/>
</dbReference>